<keyword evidence="6 11" id="KW-0285">Flavoprotein</keyword>
<comment type="catalytic activity">
    <reaction evidence="10 11">
        <text>a quinone + sn-glycerol 3-phosphate = dihydroxyacetone phosphate + a quinol</text>
        <dbReference type="Rhea" id="RHEA:18977"/>
        <dbReference type="ChEBI" id="CHEBI:24646"/>
        <dbReference type="ChEBI" id="CHEBI:57597"/>
        <dbReference type="ChEBI" id="CHEBI:57642"/>
        <dbReference type="ChEBI" id="CHEBI:132124"/>
        <dbReference type="EC" id="1.1.5.3"/>
    </reaction>
</comment>
<evidence type="ECO:0000313" key="15">
    <source>
        <dbReference type="EMBL" id="TWP38000.1"/>
    </source>
</evidence>
<comment type="cofactor">
    <cofactor evidence="1 11">
        <name>FAD</name>
        <dbReference type="ChEBI" id="CHEBI:57692"/>
    </cofactor>
</comment>
<sequence length="575" mass="62716">MVMQPFSAKLGPHEREQAWAELKSREFDVLVIGGGVTGAGAALDATTRGLRTALVEARDLASGTSSRSSKLFHGGLRYLEQMNFTLVAEALKERELMLTTLAPHLVHPVAFLYPLSHRAWERPYVATGLAMYDQMGGSRSVPRQKHLTRGGALKLFPGLKSESLVGAVRYFDAQADDARHTMTVARTAAHYGAVVRTSTEVIEIVKEADRVTGVVVRDVESGERVTVRAKVVVNATGVWTDDIQSLSGGRGRFRVRASKGIHILVPRDRIAGEVGLILRTEKSVLFVIPWGQQWLIGTTDTDWTHDLAHPAATATDIDYLLKRLNDVLAVPVTRDDILGVYAGLRPLLAGESEDTSQLSREHAVARPCPGMIAVAGGKYTTYRVMAKDAIDATAEDLGEIKESVTEHVPLVGADGYAAMVNLKHELADQSGLPQWRIEHLLGRYGSKLHEVIGLADDDPGLLEPVTHAESYLRVELLYAVTHEGALHLTDVLARRTRMSFETRHRGVDAAQEAAEIIAPVLGWDAARVADEVSGYADRVRAERASQELDNDADSDAARRAAPEVRVGLRQVTATR</sequence>
<keyword evidence="7" id="KW-0319">Glycerol metabolism</keyword>
<comment type="caution">
    <text evidence="15">The sequence shown here is derived from an EMBL/GenBank/DDBJ whole genome shotgun (WGS) entry which is preliminary data.</text>
</comment>
<dbReference type="PROSITE" id="PS00978">
    <property type="entry name" value="FAD_G3PDH_2"/>
    <property type="match status" value="1"/>
</dbReference>
<keyword evidence="5" id="KW-0963">Cytoplasm</keyword>
<dbReference type="SUPFAM" id="SSF54373">
    <property type="entry name" value="FAD-linked reductases, C-terminal domain"/>
    <property type="match status" value="1"/>
</dbReference>
<dbReference type="GO" id="GO:0006071">
    <property type="term" value="P:glycerol metabolic process"/>
    <property type="evidence" value="ECO:0007669"/>
    <property type="project" value="UniProtKB-KW"/>
</dbReference>
<accession>A0A563E634</accession>
<evidence type="ECO:0000259" key="13">
    <source>
        <dbReference type="Pfam" id="PF01266"/>
    </source>
</evidence>
<dbReference type="GO" id="GO:0004368">
    <property type="term" value="F:glycerol-3-phosphate dehydrogenase (quinone) activity"/>
    <property type="evidence" value="ECO:0007669"/>
    <property type="project" value="UniProtKB-EC"/>
</dbReference>
<dbReference type="Proteomes" id="UP000320244">
    <property type="component" value="Unassembled WGS sequence"/>
</dbReference>
<keyword evidence="9 11" id="KW-0560">Oxidoreductase</keyword>
<evidence type="ECO:0000256" key="7">
    <source>
        <dbReference type="ARBA" id="ARBA00022798"/>
    </source>
</evidence>
<dbReference type="InterPro" id="IPR036188">
    <property type="entry name" value="FAD/NAD-bd_sf"/>
</dbReference>
<evidence type="ECO:0000259" key="14">
    <source>
        <dbReference type="Pfam" id="PF16901"/>
    </source>
</evidence>
<dbReference type="PROSITE" id="PS00977">
    <property type="entry name" value="FAD_G3PDH_1"/>
    <property type="match status" value="1"/>
</dbReference>
<proteinExistence type="inferred from homology"/>
<dbReference type="Pfam" id="PF16901">
    <property type="entry name" value="DAO_C"/>
    <property type="match status" value="1"/>
</dbReference>
<dbReference type="EC" id="1.1.5.3" evidence="4 11"/>
<evidence type="ECO:0000256" key="6">
    <source>
        <dbReference type="ARBA" id="ARBA00022630"/>
    </source>
</evidence>
<keyword evidence="8" id="KW-0274">FAD</keyword>
<comment type="subcellular location">
    <subcellularLocation>
        <location evidence="2">Cytoplasm</location>
    </subcellularLocation>
</comment>
<evidence type="ECO:0000256" key="2">
    <source>
        <dbReference type="ARBA" id="ARBA00004496"/>
    </source>
</evidence>
<dbReference type="SUPFAM" id="SSF51905">
    <property type="entry name" value="FAD/NAD(P)-binding domain"/>
    <property type="match status" value="1"/>
</dbReference>
<dbReference type="Pfam" id="PF01266">
    <property type="entry name" value="DAO"/>
    <property type="match status" value="1"/>
</dbReference>
<dbReference type="FunFam" id="1.10.8.870:FF:000003">
    <property type="entry name" value="Glycerol-3-phosphate dehydrogenase"/>
    <property type="match status" value="1"/>
</dbReference>
<dbReference type="InterPro" id="IPR000447">
    <property type="entry name" value="G3P_DH_FAD-dep"/>
</dbReference>
<protein>
    <recommendedName>
        <fullName evidence="4 11">Glycerol-3-phosphate dehydrogenase</fullName>
        <ecNumber evidence="4 11">1.1.5.3</ecNumber>
    </recommendedName>
</protein>
<gene>
    <name evidence="15" type="ORF">FGL98_04650</name>
</gene>
<dbReference type="GO" id="GO:0009331">
    <property type="term" value="C:glycerol-3-phosphate dehydrogenase (FAD) complex"/>
    <property type="evidence" value="ECO:0007669"/>
    <property type="project" value="UniProtKB-UniRule"/>
</dbReference>
<evidence type="ECO:0000256" key="11">
    <source>
        <dbReference type="RuleBase" id="RU361217"/>
    </source>
</evidence>
<dbReference type="PANTHER" id="PTHR11985:SF31">
    <property type="entry name" value="GLYCEROL-3-PHOSPHATE DEHYDROGENASE 2"/>
    <property type="match status" value="1"/>
</dbReference>
<feature type="domain" description="FAD dependent oxidoreductase" evidence="13">
    <location>
        <begin position="28"/>
        <end position="382"/>
    </location>
</feature>
<evidence type="ECO:0000256" key="5">
    <source>
        <dbReference type="ARBA" id="ARBA00022490"/>
    </source>
</evidence>
<evidence type="ECO:0000256" key="1">
    <source>
        <dbReference type="ARBA" id="ARBA00001974"/>
    </source>
</evidence>
<reference evidence="15 16" key="1">
    <citation type="submission" date="2019-05" db="EMBL/GenBank/DDBJ databases">
        <authorList>
            <person name="Lee S.D."/>
        </authorList>
    </citation>
    <scope>NUCLEOTIDE SEQUENCE [LARGE SCALE GENOMIC DNA]</scope>
    <source>
        <strain evidence="15 16">C5-26</strain>
    </source>
</reference>
<reference evidence="15 16" key="2">
    <citation type="submission" date="2019-08" db="EMBL/GenBank/DDBJ databases">
        <title>Jejuicoccus antrihumi gen. nov., sp. nov., a new member of the family Dermacoccaceae isolated from a cave.</title>
        <authorList>
            <person name="Schumann P."/>
            <person name="Kim I.S."/>
        </authorList>
    </citation>
    <scope>NUCLEOTIDE SEQUENCE [LARGE SCALE GENOMIC DNA]</scope>
    <source>
        <strain evidence="15 16">C5-26</strain>
    </source>
</reference>
<evidence type="ECO:0000256" key="10">
    <source>
        <dbReference type="ARBA" id="ARBA00049055"/>
    </source>
</evidence>
<evidence type="ECO:0000256" key="3">
    <source>
        <dbReference type="ARBA" id="ARBA00007330"/>
    </source>
</evidence>
<dbReference type="GO" id="GO:0046168">
    <property type="term" value="P:glycerol-3-phosphate catabolic process"/>
    <property type="evidence" value="ECO:0007669"/>
    <property type="project" value="TreeGrafter"/>
</dbReference>
<evidence type="ECO:0000313" key="16">
    <source>
        <dbReference type="Proteomes" id="UP000320244"/>
    </source>
</evidence>
<feature type="domain" description="Alpha-glycerophosphate oxidase C-terminal" evidence="14">
    <location>
        <begin position="403"/>
        <end position="527"/>
    </location>
</feature>
<organism evidence="15 16">
    <name type="scientific">Leekyejoonella antrihumi</name>
    <dbReference type="NCBI Taxonomy" id="1660198"/>
    <lineage>
        <taxon>Bacteria</taxon>
        <taxon>Bacillati</taxon>
        <taxon>Actinomycetota</taxon>
        <taxon>Actinomycetes</taxon>
        <taxon>Micrococcales</taxon>
        <taxon>Dermacoccaceae</taxon>
        <taxon>Leekyejoonella</taxon>
    </lineage>
</organism>
<feature type="region of interest" description="Disordered" evidence="12">
    <location>
        <begin position="543"/>
        <end position="563"/>
    </location>
</feature>
<dbReference type="RefSeq" id="WP_146315570.1">
    <property type="nucleotide sequence ID" value="NZ_VCQV01000004.1"/>
</dbReference>
<dbReference type="EMBL" id="VCQV01000004">
    <property type="protein sequence ID" value="TWP38000.1"/>
    <property type="molecule type" value="Genomic_DNA"/>
</dbReference>
<dbReference type="PRINTS" id="PR01001">
    <property type="entry name" value="FADG3PDH"/>
</dbReference>
<dbReference type="Gene3D" id="3.30.9.10">
    <property type="entry name" value="D-Amino Acid Oxidase, subunit A, domain 2"/>
    <property type="match status" value="1"/>
</dbReference>
<dbReference type="PANTHER" id="PTHR11985">
    <property type="entry name" value="GLYCEROL-3-PHOSPHATE DEHYDROGENASE"/>
    <property type="match status" value="1"/>
</dbReference>
<dbReference type="InterPro" id="IPR031656">
    <property type="entry name" value="DAO_C"/>
</dbReference>
<dbReference type="Gene3D" id="1.10.8.870">
    <property type="entry name" value="Alpha-glycerophosphate oxidase, cap domain"/>
    <property type="match status" value="1"/>
</dbReference>
<name>A0A563E634_9MICO</name>
<evidence type="ECO:0000256" key="12">
    <source>
        <dbReference type="SAM" id="MobiDB-lite"/>
    </source>
</evidence>
<evidence type="ECO:0000256" key="8">
    <source>
        <dbReference type="ARBA" id="ARBA00022827"/>
    </source>
</evidence>
<dbReference type="OrthoDB" id="9766796at2"/>
<comment type="similarity">
    <text evidence="3 11">Belongs to the FAD-dependent glycerol-3-phosphate dehydrogenase family.</text>
</comment>
<evidence type="ECO:0000256" key="4">
    <source>
        <dbReference type="ARBA" id="ARBA00013029"/>
    </source>
</evidence>
<dbReference type="AlphaFoldDB" id="A0A563E634"/>
<dbReference type="InterPro" id="IPR038299">
    <property type="entry name" value="DAO_C_sf"/>
</dbReference>
<evidence type="ECO:0000256" key="9">
    <source>
        <dbReference type="ARBA" id="ARBA00023002"/>
    </source>
</evidence>
<dbReference type="InterPro" id="IPR006076">
    <property type="entry name" value="FAD-dep_OxRdtase"/>
</dbReference>
<dbReference type="Gene3D" id="3.50.50.60">
    <property type="entry name" value="FAD/NAD(P)-binding domain"/>
    <property type="match status" value="1"/>
</dbReference>
<keyword evidence="16" id="KW-1185">Reference proteome</keyword>